<keyword evidence="3" id="KW-1185">Reference proteome</keyword>
<dbReference type="Gene3D" id="1.20.1290.10">
    <property type="entry name" value="AhpD-like"/>
    <property type="match status" value="1"/>
</dbReference>
<name>A0A5C4QTY6_9ACTN</name>
<organism evidence="2 3">
    <name type="scientific">Micromonospora orduensis</name>
    <dbReference type="NCBI Taxonomy" id="1420891"/>
    <lineage>
        <taxon>Bacteria</taxon>
        <taxon>Bacillati</taxon>
        <taxon>Actinomycetota</taxon>
        <taxon>Actinomycetes</taxon>
        <taxon>Micromonosporales</taxon>
        <taxon>Micromonosporaceae</taxon>
        <taxon>Micromonospora</taxon>
    </lineage>
</organism>
<proteinExistence type="predicted"/>
<evidence type="ECO:0000259" key="1">
    <source>
        <dbReference type="Pfam" id="PF02627"/>
    </source>
</evidence>
<sequence>MTTLFARATRRAGRSHFRYVRPVPFAAATGLVGTVYRRIEAEFGMLAPPLALHSPAPSVLAASWSILREVLVVPGLVARADKEAVAAAVSLANNCPYCAEVHSTTLRGLVRGKDPEAIAAGRIEDVTDDRLRTLAGWAVTSAEAPGPAPFPRAQAPELIGTVLTFQYINRMVNVFLQESPLPPVQGIARDVVRRGAARVMRRLASSAPLPGLDTDDLLPAAQLPDDLRWAQSRPSIANALARAAGAIDEAGERRLTTAARDMVRAALREPGRDAGTAPWLQERLGTLPARDRPATRLALLTAVSSFRITDSVVAGVRATGADDAALIEVTSWASLTAARHIAARQDMGNDDHGGNPAG</sequence>
<dbReference type="InterPro" id="IPR004675">
    <property type="entry name" value="AhpD_core"/>
</dbReference>
<dbReference type="InterPro" id="IPR003779">
    <property type="entry name" value="CMD-like"/>
</dbReference>
<dbReference type="AlphaFoldDB" id="A0A5C4QTY6"/>
<dbReference type="GO" id="GO:0051920">
    <property type="term" value="F:peroxiredoxin activity"/>
    <property type="evidence" value="ECO:0007669"/>
    <property type="project" value="InterPro"/>
</dbReference>
<dbReference type="Pfam" id="PF02627">
    <property type="entry name" value="CMD"/>
    <property type="match status" value="1"/>
</dbReference>
<comment type="caution">
    <text evidence="2">The sequence shown here is derived from an EMBL/GenBank/DDBJ whole genome shotgun (WGS) entry which is preliminary data.</text>
</comment>
<evidence type="ECO:0000313" key="2">
    <source>
        <dbReference type="EMBL" id="TNH28040.1"/>
    </source>
</evidence>
<evidence type="ECO:0000313" key="3">
    <source>
        <dbReference type="Proteomes" id="UP000306145"/>
    </source>
</evidence>
<gene>
    <name evidence="2" type="ORF">FHG89_16495</name>
</gene>
<dbReference type="NCBIfam" id="TIGR00778">
    <property type="entry name" value="ahpD_dom"/>
    <property type="match status" value="1"/>
</dbReference>
<dbReference type="OrthoDB" id="3296212at2"/>
<dbReference type="Proteomes" id="UP000306145">
    <property type="component" value="Unassembled WGS sequence"/>
</dbReference>
<feature type="domain" description="Carboxymuconolactone decarboxylase-like" evidence="1">
    <location>
        <begin position="62"/>
        <end position="120"/>
    </location>
</feature>
<accession>A0A5C4QTY6</accession>
<protein>
    <submittedName>
        <fullName evidence="2">Carboxymuconolactone decarboxylase family protein</fullName>
    </submittedName>
</protein>
<dbReference type="InterPro" id="IPR029032">
    <property type="entry name" value="AhpD-like"/>
</dbReference>
<reference evidence="2 3" key="1">
    <citation type="submission" date="2019-06" db="EMBL/GenBank/DDBJ databases">
        <title>Micromonospora ordensis sp. nov., isolated from deep marine sediment.</title>
        <authorList>
            <person name="Veyisoglu A."/>
            <person name="Carro L."/>
            <person name="Klenk H.-P."/>
            <person name="Sahin N."/>
        </authorList>
    </citation>
    <scope>NUCLEOTIDE SEQUENCE [LARGE SCALE GENOMIC DNA]</scope>
    <source>
        <strain evidence="2 3">S2509</strain>
    </source>
</reference>
<dbReference type="SUPFAM" id="SSF69118">
    <property type="entry name" value="AhpD-like"/>
    <property type="match status" value="1"/>
</dbReference>
<dbReference type="EMBL" id="VDFY01000162">
    <property type="protein sequence ID" value="TNH28040.1"/>
    <property type="molecule type" value="Genomic_DNA"/>
</dbReference>